<keyword evidence="3" id="KW-0732">Signal</keyword>
<reference evidence="5 6" key="1">
    <citation type="journal article" date="2023" name="G3 (Bethesda)">
        <title>A chromosome-level genome assembly of Zasmidium syzygii isolated from banana leaves.</title>
        <authorList>
            <person name="van Westerhoven A.C."/>
            <person name="Mehrabi R."/>
            <person name="Talebi R."/>
            <person name="Steentjes M.B.F."/>
            <person name="Corcolon B."/>
            <person name="Chong P.A."/>
            <person name="Kema G.H.J."/>
            <person name="Seidl M.F."/>
        </authorList>
    </citation>
    <scope>NUCLEOTIDE SEQUENCE [LARGE SCALE GENOMIC DNA]</scope>
    <source>
        <strain evidence="5 6">P124</strain>
    </source>
</reference>
<dbReference type="Gene3D" id="3.90.400.10">
    <property type="entry name" value="Oligo-1,6-glucosidase, Domain 2"/>
    <property type="match status" value="1"/>
</dbReference>
<evidence type="ECO:0000256" key="3">
    <source>
        <dbReference type="SAM" id="SignalP"/>
    </source>
</evidence>
<dbReference type="InterPro" id="IPR017853">
    <property type="entry name" value="GH"/>
</dbReference>
<evidence type="ECO:0000256" key="2">
    <source>
        <dbReference type="ARBA" id="ARBA00026248"/>
    </source>
</evidence>
<keyword evidence="6" id="KW-1185">Reference proteome</keyword>
<keyword evidence="2" id="KW-0462">Maltose metabolism</keyword>
<feature type="chain" id="PRO_5046772316" description="Glycosyl hydrolase family 13 catalytic domain-containing protein" evidence="3">
    <location>
        <begin position="17"/>
        <end position="359"/>
    </location>
</feature>
<comment type="caution">
    <text evidence="5">The sequence shown here is derived from an EMBL/GenBank/DDBJ whole genome shotgun (WGS) entry which is preliminary data.</text>
</comment>
<proteinExistence type="inferred from homology"/>
<gene>
    <name evidence="5" type="ORF">PRZ48_005438</name>
</gene>
<evidence type="ECO:0000313" key="5">
    <source>
        <dbReference type="EMBL" id="KAK4504522.1"/>
    </source>
</evidence>
<evidence type="ECO:0000256" key="1">
    <source>
        <dbReference type="ARBA" id="ARBA00008061"/>
    </source>
</evidence>
<accession>A0ABR0ESM0</accession>
<dbReference type="InterPro" id="IPR045857">
    <property type="entry name" value="O16G_dom_2"/>
</dbReference>
<evidence type="ECO:0000313" key="6">
    <source>
        <dbReference type="Proteomes" id="UP001305779"/>
    </source>
</evidence>
<dbReference type="Pfam" id="PF00128">
    <property type="entry name" value="Alpha-amylase"/>
    <property type="match status" value="1"/>
</dbReference>
<evidence type="ECO:0000259" key="4">
    <source>
        <dbReference type="SMART" id="SM00642"/>
    </source>
</evidence>
<dbReference type="SUPFAM" id="SSF51445">
    <property type="entry name" value="(Trans)glycosidases"/>
    <property type="match status" value="1"/>
</dbReference>
<dbReference type="PANTHER" id="PTHR10357:SF179">
    <property type="entry name" value="NEUTRAL AND BASIC AMINO ACID TRANSPORT PROTEIN RBAT"/>
    <property type="match status" value="1"/>
</dbReference>
<dbReference type="Gene3D" id="3.20.20.80">
    <property type="entry name" value="Glycosidases"/>
    <property type="match status" value="1"/>
</dbReference>
<feature type="signal peptide" evidence="3">
    <location>
        <begin position="1"/>
        <end position="16"/>
    </location>
</feature>
<comment type="similarity">
    <text evidence="1">Belongs to the glycosyl hydrolase 13 family.</text>
</comment>
<dbReference type="EMBL" id="JAXOVC010000003">
    <property type="protein sequence ID" value="KAK4504522.1"/>
    <property type="molecule type" value="Genomic_DNA"/>
</dbReference>
<feature type="domain" description="Glycosyl hydrolase family 13 catalytic" evidence="4">
    <location>
        <begin position="51"/>
        <end position="359"/>
    </location>
</feature>
<dbReference type="InterPro" id="IPR006047">
    <property type="entry name" value="GH13_cat_dom"/>
</dbReference>
<organism evidence="5 6">
    <name type="scientific">Zasmidium cellare</name>
    <name type="common">Wine cellar mold</name>
    <name type="synonym">Racodium cellare</name>
    <dbReference type="NCBI Taxonomy" id="395010"/>
    <lineage>
        <taxon>Eukaryota</taxon>
        <taxon>Fungi</taxon>
        <taxon>Dikarya</taxon>
        <taxon>Ascomycota</taxon>
        <taxon>Pezizomycotina</taxon>
        <taxon>Dothideomycetes</taxon>
        <taxon>Dothideomycetidae</taxon>
        <taxon>Mycosphaerellales</taxon>
        <taxon>Mycosphaerellaceae</taxon>
        <taxon>Zasmidium</taxon>
    </lineage>
</organism>
<name>A0ABR0ESM0_ZASCE</name>
<dbReference type="PANTHER" id="PTHR10357">
    <property type="entry name" value="ALPHA-AMYLASE FAMILY MEMBER"/>
    <property type="match status" value="1"/>
</dbReference>
<dbReference type="Proteomes" id="UP001305779">
    <property type="component" value="Unassembled WGS sequence"/>
</dbReference>
<dbReference type="SMART" id="SM00642">
    <property type="entry name" value="Aamy"/>
    <property type="match status" value="1"/>
</dbReference>
<protein>
    <recommendedName>
        <fullName evidence="4">Glycosyl hydrolase family 13 catalytic domain-containing protein</fullName>
    </recommendedName>
</protein>
<sequence>MLLLVLLIGSHGMAIAVTSKSGSMPLYLVENSHRQTILVPIKLPISKLAVHEKTAHLPLAHKIERLSLMPVAENCIFDLVIDHTSDDHPWFQESNSSKTNPKRDWYFWRPPQYKNGTRYPPNNWAGYNGESAWTYDEHTGEYYLGIFSPVQIDLNWENADVRNAIYQDALRFWLDAGIDGFRIDVVSYYSKTPELPNFPADDDGFYPGIQFYVNGPHEHQYLQEMNRKVLSQYETLTVGEYANSTTNMTIMQDYVGAHRRELNTIFYFNMVAVFRNGYEPLAFNLSAWRETIAFNDAIGDPATGDGWNTVFLENHDLPRSVSSFGDETAEYRAQSAKLLSMFISTMSGTLFLYQGQELV</sequence>